<evidence type="ECO:0000313" key="3">
    <source>
        <dbReference type="EMBL" id="EEE55039.1"/>
    </source>
</evidence>
<feature type="compositionally biased region" description="Polar residues" evidence="1">
    <location>
        <begin position="165"/>
        <end position="180"/>
    </location>
</feature>
<evidence type="ECO:0000259" key="2">
    <source>
        <dbReference type="Pfam" id="PF14214"/>
    </source>
</evidence>
<evidence type="ECO:0000256" key="1">
    <source>
        <dbReference type="SAM" id="MobiDB-lite"/>
    </source>
</evidence>
<dbReference type="Pfam" id="PF14214">
    <property type="entry name" value="Helitron_like_N"/>
    <property type="match status" value="1"/>
</dbReference>
<dbReference type="AlphaFoldDB" id="B9EY76"/>
<reference evidence="3" key="1">
    <citation type="journal article" date="2005" name="PLoS Biol.">
        <title>The genomes of Oryza sativa: a history of duplications.</title>
        <authorList>
            <person name="Yu J."/>
            <person name="Wang J."/>
            <person name="Lin W."/>
            <person name="Li S."/>
            <person name="Li H."/>
            <person name="Zhou J."/>
            <person name="Ni P."/>
            <person name="Dong W."/>
            <person name="Hu S."/>
            <person name="Zeng C."/>
            <person name="Zhang J."/>
            <person name="Zhang Y."/>
            <person name="Li R."/>
            <person name="Xu Z."/>
            <person name="Li S."/>
            <person name="Li X."/>
            <person name="Zheng H."/>
            <person name="Cong L."/>
            <person name="Lin L."/>
            <person name="Yin J."/>
            <person name="Geng J."/>
            <person name="Li G."/>
            <person name="Shi J."/>
            <person name="Liu J."/>
            <person name="Lv H."/>
            <person name="Li J."/>
            <person name="Wang J."/>
            <person name="Deng Y."/>
            <person name="Ran L."/>
            <person name="Shi X."/>
            <person name="Wang X."/>
            <person name="Wu Q."/>
            <person name="Li C."/>
            <person name="Ren X."/>
            <person name="Wang J."/>
            <person name="Wang X."/>
            <person name="Li D."/>
            <person name="Liu D."/>
            <person name="Zhang X."/>
            <person name="Ji Z."/>
            <person name="Zhao W."/>
            <person name="Sun Y."/>
            <person name="Zhang Z."/>
            <person name="Bao J."/>
            <person name="Han Y."/>
            <person name="Dong L."/>
            <person name="Ji J."/>
            <person name="Chen P."/>
            <person name="Wu S."/>
            <person name="Liu J."/>
            <person name="Xiao Y."/>
            <person name="Bu D."/>
            <person name="Tan J."/>
            <person name="Yang L."/>
            <person name="Ye C."/>
            <person name="Zhang J."/>
            <person name="Xu J."/>
            <person name="Zhou Y."/>
            <person name="Yu Y."/>
            <person name="Zhang B."/>
            <person name="Zhuang S."/>
            <person name="Wei H."/>
            <person name="Liu B."/>
            <person name="Lei M."/>
            <person name="Yu H."/>
            <person name="Li Y."/>
            <person name="Xu H."/>
            <person name="Wei S."/>
            <person name="He X."/>
            <person name="Fang L."/>
            <person name="Zhang Z."/>
            <person name="Zhang Y."/>
            <person name="Huang X."/>
            <person name="Su Z."/>
            <person name="Tong W."/>
            <person name="Li J."/>
            <person name="Tong Z."/>
            <person name="Li S."/>
            <person name="Ye J."/>
            <person name="Wang L."/>
            <person name="Fang L."/>
            <person name="Lei T."/>
            <person name="Chen C."/>
            <person name="Chen H."/>
            <person name="Xu Z."/>
            <person name="Li H."/>
            <person name="Huang H."/>
            <person name="Zhang F."/>
            <person name="Xu H."/>
            <person name="Li N."/>
            <person name="Zhao C."/>
            <person name="Li S."/>
            <person name="Dong L."/>
            <person name="Huang Y."/>
            <person name="Li L."/>
            <person name="Xi Y."/>
            <person name="Qi Q."/>
            <person name="Li W."/>
            <person name="Zhang B."/>
            <person name="Hu W."/>
            <person name="Zhang Y."/>
            <person name="Tian X."/>
            <person name="Jiao Y."/>
            <person name="Liang X."/>
            <person name="Jin J."/>
            <person name="Gao L."/>
            <person name="Zheng W."/>
            <person name="Hao B."/>
            <person name="Liu S."/>
            <person name="Wang W."/>
            <person name="Yuan L."/>
            <person name="Cao M."/>
            <person name="McDermott J."/>
            <person name="Samudrala R."/>
            <person name="Wang J."/>
            <person name="Wong G.K."/>
            <person name="Yang H."/>
        </authorList>
    </citation>
    <scope>NUCLEOTIDE SEQUENCE [LARGE SCALE GENOMIC DNA]</scope>
</reference>
<feature type="compositionally biased region" description="Basic and acidic residues" evidence="1">
    <location>
        <begin position="146"/>
        <end position="156"/>
    </location>
</feature>
<dbReference type="InterPro" id="IPR025476">
    <property type="entry name" value="Helitron_helicase-like"/>
</dbReference>
<feature type="compositionally biased region" description="Basic and acidic residues" evidence="1">
    <location>
        <begin position="105"/>
        <end position="121"/>
    </location>
</feature>
<protein>
    <recommendedName>
        <fullName evidence="2">Helitron helicase-like domain-containing protein</fullName>
    </recommendedName>
</protein>
<feature type="region of interest" description="Disordered" evidence="1">
    <location>
        <begin position="103"/>
        <end position="180"/>
    </location>
</feature>
<reference evidence="3" key="2">
    <citation type="submission" date="2008-12" db="EMBL/GenBank/DDBJ databases">
        <title>Improved gene annotation of the rice (Oryza sativa) genomes.</title>
        <authorList>
            <person name="Wang J."/>
            <person name="Li R."/>
            <person name="Fan W."/>
            <person name="Huang Q."/>
            <person name="Zhang J."/>
            <person name="Zhou Y."/>
            <person name="Hu Y."/>
            <person name="Zi S."/>
            <person name="Li J."/>
            <person name="Ni P."/>
            <person name="Zheng H."/>
            <person name="Zhang Y."/>
            <person name="Zhao M."/>
            <person name="Hao Q."/>
            <person name="McDermott J."/>
            <person name="Samudrala R."/>
            <person name="Kristiansen K."/>
            <person name="Wong G.K.-S."/>
        </authorList>
    </citation>
    <scope>NUCLEOTIDE SEQUENCE</scope>
</reference>
<dbReference type="Proteomes" id="UP000007752">
    <property type="component" value="Chromosome 1"/>
</dbReference>
<proteinExistence type="predicted"/>
<name>B9EY76_ORYSJ</name>
<dbReference type="PANTHER" id="PTHR45786:SF68">
    <property type="entry name" value="OS02G0701800 PROTEIN"/>
    <property type="match status" value="1"/>
</dbReference>
<organism evidence="3">
    <name type="scientific">Oryza sativa subsp. japonica</name>
    <name type="common">Rice</name>
    <dbReference type="NCBI Taxonomy" id="39947"/>
    <lineage>
        <taxon>Eukaryota</taxon>
        <taxon>Viridiplantae</taxon>
        <taxon>Streptophyta</taxon>
        <taxon>Embryophyta</taxon>
        <taxon>Tracheophyta</taxon>
        <taxon>Spermatophyta</taxon>
        <taxon>Magnoliopsida</taxon>
        <taxon>Liliopsida</taxon>
        <taxon>Poales</taxon>
        <taxon>Poaceae</taxon>
        <taxon>BOP clade</taxon>
        <taxon>Oryzoideae</taxon>
        <taxon>Oryzeae</taxon>
        <taxon>Oryzinae</taxon>
        <taxon>Oryza</taxon>
        <taxon>Oryza sativa</taxon>
    </lineage>
</organism>
<feature type="domain" description="Helitron helicase-like" evidence="2">
    <location>
        <begin position="550"/>
        <end position="665"/>
    </location>
</feature>
<feature type="compositionally biased region" description="Polar residues" evidence="1">
    <location>
        <begin position="132"/>
        <end position="143"/>
    </location>
</feature>
<dbReference type="EMBL" id="CM000138">
    <property type="protein sequence ID" value="EEE55039.1"/>
    <property type="molecule type" value="Genomic_DNA"/>
</dbReference>
<dbReference type="PANTHER" id="PTHR45786">
    <property type="entry name" value="DNA BINDING PROTEIN-LIKE"/>
    <property type="match status" value="1"/>
</dbReference>
<accession>B9EY76</accession>
<sequence>MALLCKLGLTTNVQIWQLGVDATRPQTEERIAFGDITNRLDVLQTTPLTPSNEVLHKREAANRRQRECRARKKAAAITPCSGTLMQPTTASLSMGSEVVNARLAETTKDAREERNRKQREYRQKKKLGLTNLDGSVSSLTPVQPANEERNRKQREYRARKKAESNIVSGSNSESTNHNVSPYGTTYSTVLQATSVLDKEAVDLDDPVDWLHRNDTYQRQCRKRKVVSIEHDQHSPILDGVTQDESIPVQAVHQDVPSSDYIEFDSRLFEPLLNNYDDEGNVELTQTCDVVDSDDEELQNKDDSYESYRLDIKGVNSVDTEDPYDYVYHNLPKKHHVLKKVANCKYCGAIRFQYEPPGFCCRQGKITVATPLVPLELVRLFTSQVDNDANYFRKHIRYFNSHFSFTSLGVTLDHNVSTAAGTGVYTFQVHGALYHRLDNLVPGSHGPRHMQLYFYDTEEDTDLAHRANRSPDLDINLVRIILRILADNPYVETFNRVGSMPNLDDYKIEINTNVTPDQRRYNAPTTSQVAAIWLEGDDPGVVNVINSGETRGKEVGKRIVLPRSFPGGDRDMQRWFLNAMALVQRFGRPYYFITMTCNPNWEEITENLYPGQQPQDRPDLVARVFRAKLRDMLDLFTKKKYYGEVQAYAHVTEFQKRGLPHEHILLIMKPGSKLTNLDGYDKVICAEIPDKEKYPVLHRLVIKHMLHGPCVDPSGEINEIRQYRDARYVSPPEAIYRILGFPLFGIYPAVLQLQLHLPNMQYVAYDESGNLEDVVNKPSNKKTTLTEFFEMNRKDPKARKLLYKEFLEHYRWVAGKNVWQKRKTKTCQVGRIVYAHPAEGERYYLRVLLNHVRGPTSHEHLRTVCGITYSTCREACEKSGLVETDMSHDDCLSEAATFQMPYALRRLFVTILAYCEVTDICALWHKHKESMSEDYARDNPNPMSVEQMVLRDIRDTLHSMGKDISDYGLPELTDTCNM</sequence>
<gene>
    <name evidence="3" type="ORF">OsJ_02721</name>
</gene>